<organism evidence="1 2">
    <name type="scientific">Cucumis melo var. makuwa</name>
    <name type="common">Oriental melon</name>
    <dbReference type="NCBI Taxonomy" id="1194695"/>
    <lineage>
        <taxon>Eukaryota</taxon>
        <taxon>Viridiplantae</taxon>
        <taxon>Streptophyta</taxon>
        <taxon>Embryophyta</taxon>
        <taxon>Tracheophyta</taxon>
        <taxon>Spermatophyta</taxon>
        <taxon>Magnoliopsida</taxon>
        <taxon>eudicotyledons</taxon>
        <taxon>Gunneridae</taxon>
        <taxon>Pentapetalae</taxon>
        <taxon>rosids</taxon>
        <taxon>fabids</taxon>
        <taxon>Cucurbitales</taxon>
        <taxon>Cucurbitaceae</taxon>
        <taxon>Benincaseae</taxon>
        <taxon>Cucumis</taxon>
    </lineage>
</organism>
<proteinExistence type="predicted"/>
<dbReference type="Proteomes" id="UP000321947">
    <property type="component" value="Unassembled WGS sequence"/>
</dbReference>
<dbReference type="AlphaFoldDB" id="A0A5D3DVR7"/>
<sequence>MEAIQNLTIAEKSNCVMIVNQKVSLMRSFIKMFDSMKVAYCRVHLSGDP</sequence>
<evidence type="ECO:0000313" key="1">
    <source>
        <dbReference type="EMBL" id="TYK27594.1"/>
    </source>
</evidence>
<accession>A0A5D3DVR7</accession>
<dbReference type="EMBL" id="SSTD01002671">
    <property type="protein sequence ID" value="TYK27594.1"/>
    <property type="molecule type" value="Genomic_DNA"/>
</dbReference>
<comment type="caution">
    <text evidence="1">The sequence shown here is derived from an EMBL/GenBank/DDBJ whole genome shotgun (WGS) entry which is preliminary data.</text>
</comment>
<reference evidence="1 2" key="1">
    <citation type="submission" date="2019-08" db="EMBL/GenBank/DDBJ databases">
        <title>Draft genome sequences of two oriental melons (Cucumis melo L. var makuwa).</title>
        <authorList>
            <person name="Kwon S.-Y."/>
        </authorList>
    </citation>
    <scope>NUCLEOTIDE SEQUENCE [LARGE SCALE GENOMIC DNA]</scope>
    <source>
        <strain evidence="2">cv. Chang Bougi</strain>
        <tissue evidence="1">Leaf</tissue>
    </source>
</reference>
<protein>
    <submittedName>
        <fullName evidence="1">ACT11D09.5</fullName>
    </submittedName>
</protein>
<name>A0A5D3DVR7_CUCMM</name>
<gene>
    <name evidence="1" type="ORF">E5676_scaffold86G00090</name>
</gene>
<evidence type="ECO:0000313" key="2">
    <source>
        <dbReference type="Proteomes" id="UP000321947"/>
    </source>
</evidence>